<dbReference type="InterPro" id="IPR005702">
    <property type="entry name" value="Wzc-like_C"/>
</dbReference>
<dbReference type="Proteomes" id="UP000199328">
    <property type="component" value="Unassembled WGS sequence"/>
</dbReference>
<keyword evidence="8" id="KW-0175">Coiled coil</keyword>
<dbReference type="GO" id="GO:0005886">
    <property type="term" value="C:plasma membrane"/>
    <property type="evidence" value="ECO:0007669"/>
    <property type="project" value="UniProtKB-SubCell"/>
</dbReference>
<keyword evidence="14" id="KW-1185">Reference proteome</keyword>
<feature type="transmembrane region" description="Helical" evidence="9">
    <location>
        <begin position="42"/>
        <end position="60"/>
    </location>
</feature>
<dbReference type="STRING" id="990712.SAMN05216257_10552"/>
<dbReference type="GO" id="GO:0004713">
    <property type="term" value="F:protein tyrosine kinase activity"/>
    <property type="evidence" value="ECO:0007669"/>
    <property type="project" value="TreeGrafter"/>
</dbReference>
<feature type="coiled-coil region" evidence="8">
    <location>
        <begin position="325"/>
        <end position="405"/>
    </location>
</feature>
<evidence type="ECO:0000313" key="13">
    <source>
        <dbReference type="EMBL" id="SDK83785.1"/>
    </source>
</evidence>
<dbReference type="InterPro" id="IPR002586">
    <property type="entry name" value="CobQ/CobB/MinD/ParA_Nub-bd_dom"/>
</dbReference>
<sequence>MADGSLAPPPVASPRTGVTVLPERVLDAREIAAICRRRLRDILAVTAAVMLMFATGLLVVEPRYTATALLLVDPSQQALLTPDAPGSAPRPGAEGARVESEVEIARSKATLLAAIDRLALASDPEFGAGPTLPDKLRAALGLPAGPLPSGRVLLDSTLDRLARALAVRRRGLTQVFEISVTAREPERAARIANAVAEAYLEGQIAARTRVVEHARELLRAEVARARQRLADANAAFDAFLAENVELLVSDAGRGDVRALDAALAELAARQRSVGESLAAAQRAAGAGDWQALPERLSDAALAALIDKREAFRRQLSRTPPDSPAMADLRRVIASLDERIEAETDAALQDMRAELAEIERRKGEIGAELRQAVLGGALSSTALARLHELRQEAGIAREQHAALLARQRALEAQAPIQVADARIVSPALAPGSPSFPDRGLVLSVGALVAAGLGFGFALMRELWFGAIVSPAQLESAVARPLAAVIPRHGGREPPADAVVTAPQAPCAEGVRGLRAAIDRHLPAGRPGGRVVMLASAAPGEGKSTLALALARAEAQIGRRVIVVDADLRRPHLAALLGATPLYGLADYLAEPDIEPEGDGFLIPDPLSEASVVVGRPWREGPTDRLILSPAFATVMRHLRSIADLVVIDTPPLLAVVDAEILANHADAAVLVTRHGRTAQADARMAAARLASAMGSEKPLLPVLNACGRGDAAYGLPPSGLPGWAGY</sequence>
<dbReference type="EMBL" id="FNFV01000005">
    <property type="protein sequence ID" value="SDK83785.1"/>
    <property type="molecule type" value="Genomic_DNA"/>
</dbReference>
<dbReference type="CDD" id="cd05387">
    <property type="entry name" value="BY-kinase"/>
    <property type="match status" value="1"/>
</dbReference>
<evidence type="ECO:0000256" key="1">
    <source>
        <dbReference type="ARBA" id="ARBA00004651"/>
    </source>
</evidence>
<evidence type="ECO:0000256" key="9">
    <source>
        <dbReference type="SAM" id="Phobius"/>
    </source>
</evidence>
<keyword evidence="7 9" id="KW-0472">Membrane</keyword>
<dbReference type="SUPFAM" id="SSF52540">
    <property type="entry name" value="P-loop containing nucleoside triphosphate hydrolases"/>
    <property type="match status" value="1"/>
</dbReference>
<proteinExistence type="predicted"/>
<feature type="domain" description="Tyrosine-protein kinase G-rich" evidence="12">
    <location>
        <begin position="388"/>
        <end position="460"/>
    </location>
</feature>
<protein>
    <submittedName>
        <fullName evidence="13">Uncharacterized protein involved in exopolysaccharide biosynthesis</fullName>
    </submittedName>
</protein>
<evidence type="ECO:0000259" key="11">
    <source>
        <dbReference type="Pfam" id="PF02706"/>
    </source>
</evidence>
<dbReference type="OrthoDB" id="230260at2"/>
<dbReference type="RefSeq" id="WP_092500661.1">
    <property type="nucleotide sequence ID" value="NZ_FNFV01000005.1"/>
</dbReference>
<reference evidence="14" key="1">
    <citation type="submission" date="2016-10" db="EMBL/GenBank/DDBJ databases">
        <authorList>
            <person name="Varghese N."/>
            <person name="Submissions S."/>
        </authorList>
    </citation>
    <scope>NUCLEOTIDE SEQUENCE [LARGE SCALE GENOMIC DNA]</scope>
    <source>
        <strain evidence="14">CGMCC 1.10789</strain>
    </source>
</reference>
<dbReference type="InterPro" id="IPR032807">
    <property type="entry name" value="GNVR"/>
</dbReference>
<evidence type="ECO:0000259" key="10">
    <source>
        <dbReference type="Pfam" id="PF01656"/>
    </source>
</evidence>
<feature type="domain" description="Polysaccharide chain length determinant N-terminal" evidence="11">
    <location>
        <begin position="27"/>
        <end position="117"/>
    </location>
</feature>
<dbReference type="Pfam" id="PF02706">
    <property type="entry name" value="Wzz"/>
    <property type="match status" value="1"/>
</dbReference>
<dbReference type="InterPro" id="IPR003856">
    <property type="entry name" value="LPS_length_determ_N"/>
</dbReference>
<dbReference type="InterPro" id="IPR050445">
    <property type="entry name" value="Bact_polysacc_biosynth/exp"/>
</dbReference>
<evidence type="ECO:0000256" key="6">
    <source>
        <dbReference type="ARBA" id="ARBA00022989"/>
    </source>
</evidence>
<keyword evidence="4" id="KW-0547">Nucleotide-binding</keyword>
<evidence type="ECO:0000256" key="5">
    <source>
        <dbReference type="ARBA" id="ARBA00022840"/>
    </source>
</evidence>
<evidence type="ECO:0000256" key="2">
    <source>
        <dbReference type="ARBA" id="ARBA00022475"/>
    </source>
</evidence>
<dbReference type="Pfam" id="PF01656">
    <property type="entry name" value="CbiA"/>
    <property type="match status" value="1"/>
</dbReference>
<gene>
    <name evidence="13" type="ORF">SAMN05216257_10552</name>
</gene>
<evidence type="ECO:0000256" key="8">
    <source>
        <dbReference type="SAM" id="Coils"/>
    </source>
</evidence>
<dbReference type="Gene3D" id="3.40.50.300">
    <property type="entry name" value="P-loop containing nucleotide triphosphate hydrolases"/>
    <property type="match status" value="1"/>
</dbReference>
<name>A0A1G9F612_9RHOB</name>
<dbReference type="PANTHER" id="PTHR32309:SF13">
    <property type="entry name" value="FERRIC ENTEROBACTIN TRANSPORT PROTEIN FEPE"/>
    <property type="match status" value="1"/>
</dbReference>
<dbReference type="AlphaFoldDB" id="A0A1G9F612"/>
<keyword evidence="6 9" id="KW-1133">Transmembrane helix</keyword>
<evidence type="ECO:0000256" key="3">
    <source>
        <dbReference type="ARBA" id="ARBA00022692"/>
    </source>
</evidence>
<comment type="subcellular location">
    <subcellularLocation>
        <location evidence="1">Cell membrane</location>
        <topology evidence="1">Multi-pass membrane protein</topology>
    </subcellularLocation>
</comment>
<dbReference type="InterPro" id="IPR027417">
    <property type="entry name" value="P-loop_NTPase"/>
</dbReference>
<feature type="domain" description="CobQ/CobB/MinD/ParA nucleotide binding" evidence="10">
    <location>
        <begin position="531"/>
        <end position="632"/>
    </location>
</feature>
<accession>A0A1G9F612</accession>
<dbReference type="Pfam" id="PF13807">
    <property type="entry name" value="GNVR"/>
    <property type="match status" value="1"/>
</dbReference>
<evidence type="ECO:0000259" key="12">
    <source>
        <dbReference type="Pfam" id="PF13807"/>
    </source>
</evidence>
<keyword evidence="3 9" id="KW-0812">Transmembrane</keyword>
<dbReference type="PANTHER" id="PTHR32309">
    <property type="entry name" value="TYROSINE-PROTEIN KINASE"/>
    <property type="match status" value="1"/>
</dbReference>
<keyword evidence="2" id="KW-1003">Cell membrane</keyword>
<evidence type="ECO:0000256" key="7">
    <source>
        <dbReference type="ARBA" id="ARBA00023136"/>
    </source>
</evidence>
<evidence type="ECO:0000313" key="14">
    <source>
        <dbReference type="Proteomes" id="UP000199328"/>
    </source>
</evidence>
<evidence type="ECO:0000256" key="4">
    <source>
        <dbReference type="ARBA" id="ARBA00022741"/>
    </source>
</evidence>
<organism evidence="13 14">
    <name type="scientific">Meinhardsimonia xiamenensis</name>
    <dbReference type="NCBI Taxonomy" id="990712"/>
    <lineage>
        <taxon>Bacteria</taxon>
        <taxon>Pseudomonadati</taxon>
        <taxon>Pseudomonadota</taxon>
        <taxon>Alphaproteobacteria</taxon>
        <taxon>Rhodobacterales</taxon>
        <taxon>Paracoccaceae</taxon>
        <taxon>Meinhardsimonia</taxon>
    </lineage>
</organism>
<keyword evidence="5" id="KW-0067">ATP-binding</keyword>